<dbReference type="EMBL" id="KV750393">
    <property type="protein sequence ID" value="OCL04973.1"/>
    <property type="molecule type" value="Genomic_DNA"/>
</dbReference>
<dbReference type="AlphaFoldDB" id="A0A8E2EUL8"/>
<evidence type="ECO:0000313" key="2">
    <source>
        <dbReference type="Proteomes" id="UP000250140"/>
    </source>
</evidence>
<protein>
    <submittedName>
        <fullName evidence="1">Uncharacterized protein</fullName>
    </submittedName>
</protein>
<accession>A0A8E2EUL8</accession>
<keyword evidence="2" id="KW-1185">Reference proteome</keyword>
<gene>
    <name evidence="1" type="ORF">AOQ84DRAFT_441739</name>
</gene>
<name>A0A8E2EUL8_9PEZI</name>
<sequence>MDTQPDRPFVNQKIVPYNRYGLGEAIACIQVTDHTLTSRLFALGRSHHLKYNSMPPPDAEFSDFAVAQTWVMFLPAFFQSGKALVCFDKGIVRIEQVKHLALFRYCTPYTGDWASFQETFLDGMEQNIRDADSIMTTMGISLHWHYHKQATSTWQAATSTRQRNFTLRRPSTGHSWAFA</sequence>
<dbReference type="Proteomes" id="UP000250140">
    <property type="component" value="Unassembled WGS sequence"/>
</dbReference>
<evidence type="ECO:0000313" key="1">
    <source>
        <dbReference type="EMBL" id="OCL04973.1"/>
    </source>
</evidence>
<reference evidence="1 2" key="1">
    <citation type="journal article" date="2016" name="Nat. Commun.">
        <title>Ectomycorrhizal ecology is imprinted in the genome of the dominant symbiotic fungus Cenococcum geophilum.</title>
        <authorList>
            <consortium name="DOE Joint Genome Institute"/>
            <person name="Peter M."/>
            <person name="Kohler A."/>
            <person name="Ohm R.A."/>
            <person name="Kuo A."/>
            <person name="Krutzmann J."/>
            <person name="Morin E."/>
            <person name="Arend M."/>
            <person name="Barry K.W."/>
            <person name="Binder M."/>
            <person name="Choi C."/>
            <person name="Clum A."/>
            <person name="Copeland A."/>
            <person name="Grisel N."/>
            <person name="Haridas S."/>
            <person name="Kipfer T."/>
            <person name="LaButti K."/>
            <person name="Lindquist E."/>
            <person name="Lipzen A."/>
            <person name="Maire R."/>
            <person name="Meier B."/>
            <person name="Mihaltcheva S."/>
            <person name="Molinier V."/>
            <person name="Murat C."/>
            <person name="Poggeler S."/>
            <person name="Quandt C.A."/>
            <person name="Sperisen C."/>
            <person name="Tritt A."/>
            <person name="Tisserant E."/>
            <person name="Crous P.W."/>
            <person name="Henrissat B."/>
            <person name="Nehls U."/>
            <person name="Egli S."/>
            <person name="Spatafora J.W."/>
            <person name="Grigoriev I.V."/>
            <person name="Martin F.M."/>
        </authorList>
    </citation>
    <scope>NUCLEOTIDE SEQUENCE [LARGE SCALE GENOMIC DNA]</scope>
    <source>
        <strain evidence="1 2">CBS 207.34</strain>
    </source>
</reference>
<organism evidence="1 2">
    <name type="scientific">Glonium stellatum</name>
    <dbReference type="NCBI Taxonomy" id="574774"/>
    <lineage>
        <taxon>Eukaryota</taxon>
        <taxon>Fungi</taxon>
        <taxon>Dikarya</taxon>
        <taxon>Ascomycota</taxon>
        <taxon>Pezizomycotina</taxon>
        <taxon>Dothideomycetes</taxon>
        <taxon>Pleosporomycetidae</taxon>
        <taxon>Gloniales</taxon>
        <taxon>Gloniaceae</taxon>
        <taxon>Glonium</taxon>
    </lineage>
</organism>
<proteinExistence type="predicted"/>